<evidence type="ECO:0000256" key="1">
    <source>
        <dbReference type="ARBA" id="ARBA00005801"/>
    </source>
</evidence>
<name>A0A933L861_9HYPH</name>
<evidence type="ECO:0000313" key="5">
    <source>
        <dbReference type="EMBL" id="MBI4924130.1"/>
    </source>
</evidence>
<evidence type="ECO:0000313" key="6">
    <source>
        <dbReference type="Proteomes" id="UP000782610"/>
    </source>
</evidence>
<sequence length="155" mass="16450">MAGITTAVVLLLFCAGTIDGRTHRIPDWLTLILVTAGIVATALLVPADLLPNILAAILGFLSFYLIARLYRSLRGYDGLGLGDAKLLAAAGAWLGPLYLAPVVFVSAILAIGAALILRLLGREVSLQTTLPFGPFLSVSFFGFWCLKISGWSLFS</sequence>
<dbReference type="PRINTS" id="PR00864">
    <property type="entry name" value="PREPILNPTASE"/>
</dbReference>
<dbReference type="Gene3D" id="1.20.120.1220">
    <property type="match status" value="1"/>
</dbReference>
<dbReference type="InterPro" id="IPR050882">
    <property type="entry name" value="Prepilin_peptidase/N-MTase"/>
</dbReference>
<keyword evidence="3" id="KW-0472">Membrane</keyword>
<accession>A0A933L861</accession>
<feature type="transmembrane region" description="Helical" evidence="3">
    <location>
        <begin position="132"/>
        <end position="154"/>
    </location>
</feature>
<dbReference type="GO" id="GO:0004190">
    <property type="term" value="F:aspartic-type endopeptidase activity"/>
    <property type="evidence" value="ECO:0007669"/>
    <property type="project" value="InterPro"/>
</dbReference>
<keyword evidence="3" id="KW-1133">Transmembrane helix</keyword>
<protein>
    <submittedName>
        <fullName evidence="5">Prepilin peptidase</fullName>
    </submittedName>
</protein>
<feature type="transmembrane region" description="Helical" evidence="3">
    <location>
        <begin position="30"/>
        <end position="46"/>
    </location>
</feature>
<dbReference type="PANTHER" id="PTHR30487">
    <property type="entry name" value="TYPE 4 PREPILIN-LIKE PROTEINS LEADER PEPTIDE-PROCESSING ENZYME"/>
    <property type="match status" value="1"/>
</dbReference>
<dbReference type="InterPro" id="IPR000045">
    <property type="entry name" value="Prepilin_IV_endopep_pep"/>
</dbReference>
<evidence type="ECO:0000259" key="4">
    <source>
        <dbReference type="Pfam" id="PF01478"/>
    </source>
</evidence>
<evidence type="ECO:0000256" key="3">
    <source>
        <dbReference type="SAM" id="Phobius"/>
    </source>
</evidence>
<evidence type="ECO:0000256" key="2">
    <source>
        <dbReference type="RuleBase" id="RU003793"/>
    </source>
</evidence>
<comment type="caution">
    <text evidence="5">The sequence shown here is derived from an EMBL/GenBank/DDBJ whole genome shotgun (WGS) entry which is preliminary data.</text>
</comment>
<organism evidence="5 6">
    <name type="scientific">Devosia nanyangense</name>
    <dbReference type="NCBI Taxonomy" id="1228055"/>
    <lineage>
        <taxon>Bacteria</taxon>
        <taxon>Pseudomonadati</taxon>
        <taxon>Pseudomonadota</taxon>
        <taxon>Alphaproteobacteria</taxon>
        <taxon>Hyphomicrobiales</taxon>
        <taxon>Devosiaceae</taxon>
        <taxon>Devosia</taxon>
    </lineage>
</organism>
<dbReference type="GO" id="GO:0006465">
    <property type="term" value="P:signal peptide processing"/>
    <property type="evidence" value="ECO:0007669"/>
    <property type="project" value="TreeGrafter"/>
</dbReference>
<proteinExistence type="inferred from homology"/>
<dbReference type="AlphaFoldDB" id="A0A933L861"/>
<dbReference type="EMBL" id="JACRAF010000069">
    <property type="protein sequence ID" value="MBI4924130.1"/>
    <property type="molecule type" value="Genomic_DNA"/>
</dbReference>
<dbReference type="PANTHER" id="PTHR30487:SF0">
    <property type="entry name" value="PREPILIN LEADER PEPTIDASE_N-METHYLTRANSFERASE-RELATED"/>
    <property type="match status" value="1"/>
</dbReference>
<comment type="similarity">
    <text evidence="1 2">Belongs to the peptidase A24 family.</text>
</comment>
<reference evidence="5" key="1">
    <citation type="submission" date="2020-07" db="EMBL/GenBank/DDBJ databases">
        <title>Huge and variable diversity of episymbiotic CPR bacteria and DPANN archaea in groundwater ecosystems.</title>
        <authorList>
            <person name="He C.Y."/>
            <person name="Keren R."/>
            <person name="Whittaker M."/>
            <person name="Farag I.F."/>
            <person name="Doudna J."/>
            <person name="Cate J.H.D."/>
            <person name="Banfield J.F."/>
        </authorList>
    </citation>
    <scope>NUCLEOTIDE SEQUENCE</scope>
    <source>
        <strain evidence="5">NC_groundwater_1586_Pr3_B-0.1um_66_15</strain>
    </source>
</reference>
<dbReference type="GO" id="GO:0005886">
    <property type="term" value="C:plasma membrane"/>
    <property type="evidence" value="ECO:0007669"/>
    <property type="project" value="TreeGrafter"/>
</dbReference>
<feature type="transmembrane region" description="Helical" evidence="3">
    <location>
        <begin position="90"/>
        <end position="120"/>
    </location>
</feature>
<dbReference type="Pfam" id="PF01478">
    <property type="entry name" value="Peptidase_A24"/>
    <property type="match status" value="1"/>
</dbReference>
<gene>
    <name evidence="5" type="ORF">HY834_20535</name>
</gene>
<feature type="transmembrane region" description="Helical" evidence="3">
    <location>
        <begin position="53"/>
        <end position="70"/>
    </location>
</feature>
<dbReference type="Proteomes" id="UP000782610">
    <property type="component" value="Unassembled WGS sequence"/>
</dbReference>
<keyword evidence="3" id="KW-0812">Transmembrane</keyword>
<dbReference type="InterPro" id="IPR014032">
    <property type="entry name" value="Peptidase_A24A_bac"/>
</dbReference>
<feature type="domain" description="Prepilin type IV endopeptidase peptidase" evidence="4">
    <location>
        <begin position="8"/>
        <end position="113"/>
    </location>
</feature>